<name>A0A1N6LHI2_9BURK</name>
<proteinExistence type="predicted"/>
<evidence type="ECO:0000313" key="2">
    <source>
        <dbReference type="Proteomes" id="UP000185151"/>
    </source>
</evidence>
<sequence length="75" mass="8164">MKGFRFGSTEGSFYILPGKDGWEASFGNETLGAFDSPQQAADDLARGVCCPHLSESDTSTLEIPEKIADWEIVHV</sequence>
<reference evidence="1 2" key="1">
    <citation type="submission" date="2016-11" db="EMBL/GenBank/DDBJ databases">
        <authorList>
            <person name="Jaros S."/>
            <person name="Januszkiewicz K."/>
            <person name="Wedrychowicz H."/>
        </authorList>
    </citation>
    <scope>NUCLEOTIDE SEQUENCE [LARGE SCALE GENOMIC DNA]</scope>
    <source>
        <strain evidence="1 2">GAS95</strain>
    </source>
</reference>
<evidence type="ECO:0000313" key="1">
    <source>
        <dbReference type="EMBL" id="SIO68213.1"/>
    </source>
</evidence>
<organism evidence="1 2">
    <name type="scientific">Paraburkholderia phenazinium</name>
    <dbReference type="NCBI Taxonomy" id="60549"/>
    <lineage>
        <taxon>Bacteria</taxon>
        <taxon>Pseudomonadati</taxon>
        <taxon>Pseudomonadota</taxon>
        <taxon>Betaproteobacteria</taxon>
        <taxon>Burkholderiales</taxon>
        <taxon>Burkholderiaceae</taxon>
        <taxon>Paraburkholderia</taxon>
    </lineage>
</organism>
<gene>
    <name evidence="1" type="ORF">SAMN05444165_7358</name>
</gene>
<dbReference type="RefSeq" id="WP_074302292.1">
    <property type="nucleotide sequence ID" value="NZ_FSRU01000003.1"/>
</dbReference>
<keyword evidence="2" id="KW-1185">Reference proteome</keyword>
<dbReference type="AlphaFoldDB" id="A0A1N6LHI2"/>
<protein>
    <submittedName>
        <fullName evidence="1">Uncharacterized protein</fullName>
    </submittedName>
</protein>
<accession>A0A1N6LHI2</accession>
<dbReference type="Proteomes" id="UP000185151">
    <property type="component" value="Unassembled WGS sequence"/>
</dbReference>
<dbReference type="OrthoDB" id="9011131at2"/>
<dbReference type="EMBL" id="FSRU01000003">
    <property type="protein sequence ID" value="SIO68213.1"/>
    <property type="molecule type" value="Genomic_DNA"/>
</dbReference>